<dbReference type="InterPro" id="IPR029058">
    <property type="entry name" value="AB_hydrolase_fold"/>
</dbReference>
<sequence>MEFTSPVPRGDLVFFCALLDQATRERRKGEVELDVMWRKFIDGTVKRIEIECAHNEMMWSENAAEIGRYVNKYLSEEKWP</sequence>
<comment type="caution">
    <text evidence="1">The sequence shown here is derived from an EMBL/GenBank/DDBJ whole genome shotgun (WGS) entry which is preliminary data.</text>
</comment>
<evidence type="ECO:0000313" key="2">
    <source>
        <dbReference type="Proteomes" id="UP000649573"/>
    </source>
</evidence>
<organism evidence="1 2">
    <name type="scientific">Lentzea flava</name>
    <dbReference type="NCBI Taxonomy" id="103732"/>
    <lineage>
        <taxon>Bacteria</taxon>
        <taxon>Bacillati</taxon>
        <taxon>Actinomycetota</taxon>
        <taxon>Actinomycetes</taxon>
        <taxon>Pseudonocardiales</taxon>
        <taxon>Pseudonocardiaceae</taxon>
        <taxon>Lentzea</taxon>
    </lineage>
</organism>
<accession>A0ABQ2UMD4</accession>
<dbReference type="Proteomes" id="UP000649573">
    <property type="component" value="Unassembled WGS sequence"/>
</dbReference>
<name>A0ABQ2UMD4_9PSEU</name>
<proteinExistence type="predicted"/>
<gene>
    <name evidence="1" type="ORF">GCM10010178_40930</name>
</gene>
<evidence type="ECO:0000313" key="1">
    <source>
        <dbReference type="EMBL" id="GGU44158.1"/>
    </source>
</evidence>
<protein>
    <submittedName>
        <fullName evidence="1">Uncharacterized protein</fullName>
    </submittedName>
</protein>
<dbReference type="EMBL" id="BMRE01000016">
    <property type="protein sequence ID" value="GGU44158.1"/>
    <property type="molecule type" value="Genomic_DNA"/>
</dbReference>
<keyword evidence="2" id="KW-1185">Reference proteome</keyword>
<reference evidence="2" key="1">
    <citation type="journal article" date="2019" name="Int. J. Syst. Evol. Microbiol.">
        <title>The Global Catalogue of Microorganisms (GCM) 10K type strain sequencing project: providing services to taxonomists for standard genome sequencing and annotation.</title>
        <authorList>
            <consortium name="The Broad Institute Genomics Platform"/>
            <consortium name="The Broad Institute Genome Sequencing Center for Infectious Disease"/>
            <person name="Wu L."/>
            <person name="Ma J."/>
        </authorList>
    </citation>
    <scope>NUCLEOTIDE SEQUENCE [LARGE SCALE GENOMIC DNA]</scope>
    <source>
        <strain evidence="2">JCM 3296</strain>
    </source>
</reference>
<dbReference type="RefSeq" id="WP_189255288.1">
    <property type="nucleotide sequence ID" value="NZ_BMRE01000016.1"/>
</dbReference>
<dbReference type="Gene3D" id="3.40.50.1820">
    <property type="entry name" value="alpha/beta hydrolase"/>
    <property type="match status" value="1"/>
</dbReference>